<evidence type="ECO:0000256" key="4">
    <source>
        <dbReference type="ARBA" id="ARBA00022989"/>
    </source>
</evidence>
<evidence type="ECO:0000256" key="2">
    <source>
        <dbReference type="ARBA" id="ARBA00022475"/>
    </source>
</evidence>
<keyword evidence="3 6" id="KW-0812">Transmembrane</keyword>
<dbReference type="InterPro" id="IPR003752">
    <property type="entry name" value="DiS_bond_form_DsbB/BdbC"/>
</dbReference>
<dbReference type="InterPro" id="IPR050183">
    <property type="entry name" value="DsbB"/>
</dbReference>
<dbReference type="InterPro" id="IPR023380">
    <property type="entry name" value="DsbB-like_sf"/>
</dbReference>
<feature type="transmembrane region" description="Helical" evidence="6">
    <location>
        <begin position="67"/>
        <end position="86"/>
    </location>
</feature>
<keyword evidence="2" id="KW-1003">Cell membrane</keyword>
<feature type="transmembrane region" description="Helical" evidence="6">
    <location>
        <begin position="43"/>
        <end position="60"/>
    </location>
</feature>
<name>A0A382W4G3_9ZZZZ</name>
<gene>
    <name evidence="7" type="ORF">METZ01_LOCUS406521</name>
</gene>
<accession>A0A382W4G3</accession>
<dbReference type="EMBL" id="UINC01156956">
    <property type="protein sequence ID" value="SVD53667.1"/>
    <property type="molecule type" value="Genomic_DNA"/>
</dbReference>
<evidence type="ECO:0000256" key="6">
    <source>
        <dbReference type="SAM" id="Phobius"/>
    </source>
</evidence>
<evidence type="ECO:0008006" key="8">
    <source>
        <dbReference type="Google" id="ProtNLM"/>
    </source>
</evidence>
<dbReference type="PANTHER" id="PTHR36570:SF3">
    <property type="entry name" value="DISULFIDE BOND FORMATION PROTEIN B"/>
    <property type="match status" value="1"/>
</dbReference>
<dbReference type="SUPFAM" id="SSF158442">
    <property type="entry name" value="DsbB-like"/>
    <property type="match status" value="1"/>
</dbReference>
<feature type="transmembrane region" description="Helical" evidence="6">
    <location>
        <begin position="127"/>
        <end position="153"/>
    </location>
</feature>
<comment type="subcellular location">
    <subcellularLocation>
        <location evidence="1">Cell membrane</location>
        <topology evidence="1">Multi-pass membrane protein</topology>
    </subcellularLocation>
</comment>
<keyword evidence="5 6" id="KW-0472">Membrane</keyword>
<sequence>MVHQFRYYLLPLIMLASAIILGSALIAQYVFDMKPCELCIYQRIPYVSVLLFGGIALAIGEWNKRAVGYLLSVIFFISSTLALYHAGVEYKWWHGVTACAGYHPLPESLAELKLNLSKVIPIACDEISWTLLGVSITVYNGIASIVLSLLCVYGTQNIPSGSRCAEMIKN</sequence>
<keyword evidence="4 6" id="KW-1133">Transmembrane helix</keyword>
<dbReference type="PIRSF" id="PIRSF033913">
    <property type="entry name" value="S-S_format_DsbB"/>
    <property type="match status" value="1"/>
</dbReference>
<evidence type="ECO:0000256" key="1">
    <source>
        <dbReference type="ARBA" id="ARBA00004651"/>
    </source>
</evidence>
<reference evidence="7" key="1">
    <citation type="submission" date="2018-05" db="EMBL/GenBank/DDBJ databases">
        <authorList>
            <person name="Lanie J.A."/>
            <person name="Ng W.-L."/>
            <person name="Kazmierczak K.M."/>
            <person name="Andrzejewski T.M."/>
            <person name="Davidsen T.M."/>
            <person name="Wayne K.J."/>
            <person name="Tettelin H."/>
            <person name="Glass J.I."/>
            <person name="Rusch D."/>
            <person name="Podicherti R."/>
            <person name="Tsui H.-C.T."/>
            <person name="Winkler M.E."/>
        </authorList>
    </citation>
    <scope>NUCLEOTIDE SEQUENCE</scope>
</reference>
<dbReference type="GO" id="GO:0006457">
    <property type="term" value="P:protein folding"/>
    <property type="evidence" value="ECO:0007669"/>
    <property type="project" value="InterPro"/>
</dbReference>
<dbReference type="GO" id="GO:0005886">
    <property type="term" value="C:plasma membrane"/>
    <property type="evidence" value="ECO:0007669"/>
    <property type="project" value="UniProtKB-SubCell"/>
</dbReference>
<dbReference type="GO" id="GO:0015035">
    <property type="term" value="F:protein-disulfide reductase activity"/>
    <property type="evidence" value="ECO:0007669"/>
    <property type="project" value="InterPro"/>
</dbReference>
<organism evidence="7">
    <name type="scientific">marine metagenome</name>
    <dbReference type="NCBI Taxonomy" id="408172"/>
    <lineage>
        <taxon>unclassified sequences</taxon>
        <taxon>metagenomes</taxon>
        <taxon>ecological metagenomes</taxon>
    </lineage>
</organism>
<proteinExistence type="predicted"/>
<dbReference type="InterPro" id="IPR024199">
    <property type="entry name" value="Uncharacterised_DsbB"/>
</dbReference>
<dbReference type="Gene3D" id="1.20.1550.10">
    <property type="entry name" value="DsbB-like"/>
    <property type="match status" value="1"/>
</dbReference>
<feature type="transmembrane region" description="Helical" evidence="6">
    <location>
        <begin position="7"/>
        <end position="31"/>
    </location>
</feature>
<evidence type="ECO:0000256" key="3">
    <source>
        <dbReference type="ARBA" id="ARBA00022692"/>
    </source>
</evidence>
<dbReference type="PANTHER" id="PTHR36570">
    <property type="entry name" value="DISULFIDE BOND FORMATION PROTEIN B"/>
    <property type="match status" value="1"/>
</dbReference>
<protein>
    <recommendedName>
        <fullName evidence="8">Disulfide bond formation protein B</fullName>
    </recommendedName>
</protein>
<dbReference type="Pfam" id="PF02600">
    <property type="entry name" value="DsbB"/>
    <property type="match status" value="1"/>
</dbReference>
<evidence type="ECO:0000313" key="7">
    <source>
        <dbReference type="EMBL" id="SVD53667.1"/>
    </source>
</evidence>
<evidence type="ECO:0000256" key="5">
    <source>
        <dbReference type="ARBA" id="ARBA00023136"/>
    </source>
</evidence>
<dbReference type="AlphaFoldDB" id="A0A382W4G3"/>